<dbReference type="Proteomes" id="UP000473885">
    <property type="component" value="Unassembled WGS sequence"/>
</dbReference>
<keyword evidence="6" id="KW-1185">Reference proteome</keyword>
<evidence type="ECO:0000256" key="2">
    <source>
        <dbReference type="ARBA" id="ARBA00022679"/>
    </source>
</evidence>
<reference evidence="5 6" key="1">
    <citation type="submission" date="2019-04" db="EMBL/GenBank/DDBJ databases">
        <title>Genome sequencing of Clostridium botulinum Groups I-IV and Clostridium butyricum.</title>
        <authorList>
            <person name="Brunt J."/>
            <person name="Van Vliet A.H.M."/>
            <person name="Stringer S.C."/>
            <person name="Carter A.T."/>
            <person name="Peck M.W."/>
        </authorList>
    </citation>
    <scope>NUCLEOTIDE SEQUENCE [LARGE SCALE GENOMIC DNA]</scope>
    <source>
        <strain evidence="5 6">IFR 18/094</strain>
    </source>
</reference>
<evidence type="ECO:0000256" key="1">
    <source>
        <dbReference type="ARBA" id="ARBA00022576"/>
    </source>
</evidence>
<dbReference type="CDD" id="cd00609">
    <property type="entry name" value="AAT_like"/>
    <property type="match status" value="1"/>
</dbReference>
<evidence type="ECO:0000259" key="4">
    <source>
        <dbReference type="Pfam" id="PF00155"/>
    </source>
</evidence>
<accession>A0A6M0R9S1</accession>
<dbReference type="SUPFAM" id="SSF53383">
    <property type="entry name" value="PLP-dependent transferases"/>
    <property type="match status" value="1"/>
</dbReference>
<feature type="domain" description="Aminotransferase class I/classII large" evidence="4">
    <location>
        <begin position="17"/>
        <end position="358"/>
    </location>
</feature>
<keyword evidence="2 5" id="KW-0808">Transferase</keyword>
<dbReference type="GO" id="GO:0008483">
    <property type="term" value="F:transaminase activity"/>
    <property type="evidence" value="ECO:0007669"/>
    <property type="project" value="UniProtKB-KW"/>
</dbReference>
<dbReference type="InterPro" id="IPR050106">
    <property type="entry name" value="HistidinolP_aminotransfase"/>
</dbReference>
<comment type="caution">
    <text evidence="5">The sequence shown here is derived from an EMBL/GenBank/DDBJ whole genome shotgun (WGS) entry which is preliminary data.</text>
</comment>
<proteinExistence type="predicted"/>
<evidence type="ECO:0000256" key="3">
    <source>
        <dbReference type="ARBA" id="ARBA00022898"/>
    </source>
</evidence>
<dbReference type="InterPro" id="IPR015424">
    <property type="entry name" value="PyrdxlP-dep_Trfase"/>
</dbReference>
<dbReference type="Gene3D" id="3.90.1150.10">
    <property type="entry name" value="Aspartate Aminotransferase, domain 1"/>
    <property type="match status" value="1"/>
</dbReference>
<gene>
    <name evidence="5" type="ORF">FDF74_07220</name>
</gene>
<dbReference type="InterPro" id="IPR015422">
    <property type="entry name" value="PyrdxlP-dep_Trfase_small"/>
</dbReference>
<sequence length="362" mass="42059">MHGGDIYTEGILKGKSLIDFSSNINPLGVSNSFKNHINEALEKVQVYPDIHYRSLKNNILDYLNFYCNYFYYEDYKECIDFTRDDLVLGNGAIELIDLAISTLKSITIVVPSFVEYELCAKRWNLKIDYCYLNKDMTFNYENIHNSLKKTEGIILGNPNNPNGDVILKEDFISILDYCEKNKKMVLIDEAFIEFTGIKSLSLLKLCSKYKCLFIIKALTKFFALPGIRFGYGISKNSDLIKRIKEKQNPWNVNSFVEVAVKYVLKDYDYIKNSIDYIEKERIIFIKELKRISTFSKVYDTYSNFILCELNKITADELNDITLNRGIIIRSCCDFKGLNNTFVRLAIKDHENNKKLINVLKNI</sequence>
<dbReference type="Pfam" id="PF00155">
    <property type="entry name" value="Aminotran_1_2"/>
    <property type="match status" value="1"/>
</dbReference>
<dbReference type="Gene3D" id="3.40.640.10">
    <property type="entry name" value="Type I PLP-dependent aspartate aminotransferase-like (Major domain)"/>
    <property type="match status" value="1"/>
</dbReference>
<dbReference type="RefSeq" id="WP_163249142.1">
    <property type="nucleotide sequence ID" value="NZ_SXDP01000004.1"/>
</dbReference>
<evidence type="ECO:0000313" key="5">
    <source>
        <dbReference type="EMBL" id="NEZ47001.1"/>
    </source>
</evidence>
<dbReference type="EMBL" id="SXDP01000004">
    <property type="protein sequence ID" value="NEZ47001.1"/>
    <property type="molecule type" value="Genomic_DNA"/>
</dbReference>
<protein>
    <submittedName>
        <fullName evidence="5">Aminotransferase class I/II-fold pyridoxal phosphate-dependent enzyme</fullName>
    </submittedName>
</protein>
<dbReference type="InterPro" id="IPR015421">
    <property type="entry name" value="PyrdxlP-dep_Trfase_major"/>
</dbReference>
<dbReference type="PANTHER" id="PTHR43643:SF3">
    <property type="entry name" value="HISTIDINOL-PHOSPHATE AMINOTRANSFERASE"/>
    <property type="match status" value="1"/>
</dbReference>
<dbReference type="InterPro" id="IPR004839">
    <property type="entry name" value="Aminotransferase_I/II_large"/>
</dbReference>
<keyword evidence="1 5" id="KW-0032">Aminotransferase</keyword>
<dbReference type="GO" id="GO:0030170">
    <property type="term" value="F:pyridoxal phosphate binding"/>
    <property type="evidence" value="ECO:0007669"/>
    <property type="project" value="InterPro"/>
</dbReference>
<name>A0A6M0R9S1_9CLOT</name>
<dbReference type="AlphaFoldDB" id="A0A6M0R9S1"/>
<evidence type="ECO:0000313" key="6">
    <source>
        <dbReference type="Proteomes" id="UP000473885"/>
    </source>
</evidence>
<dbReference type="PANTHER" id="PTHR43643">
    <property type="entry name" value="HISTIDINOL-PHOSPHATE AMINOTRANSFERASE 2"/>
    <property type="match status" value="1"/>
</dbReference>
<keyword evidence="3" id="KW-0663">Pyridoxal phosphate</keyword>
<organism evidence="5 6">
    <name type="scientific">Clostridium niameyense</name>
    <dbReference type="NCBI Taxonomy" id="1622073"/>
    <lineage>
        <taxon>Bacteria</taxon>
        <taxon>Bacillati</taxon>
        <taxon>Bacillota</taxon>
        <taxon>Clostridia</taxon>
        <taxon>Eubacteriales</taxon>
        <taxon>Clostridiaceae</taxon>
        <taxon>Clostridium</taxon>
    </lineage>
</organism>